<protein>
    <submittedName>
        <fullName evidence="2">Acyl carrier protein</fullName>
    </submittedName>
</protein>
<dbReference type="InterPro" id="IPR036736">
    <property type="entry name" value="ACP-like_sf"/>
</dbReference>
<dbReference type="EMBL" id="JACHVA010000045">
    <property type="protein sequence ID" value="MBC2601049.1"/>
    <property type="molecule type" value="Genomic_DNA"/>
</dbReference>
<accession>A0A7X1AW85</accession>
<gene>
    <name evidence="2" type="ORF">H5P30_04565</name>
</gene>
<dbReference type="AlphaFoldDB" id="A0A7X1AW85"/>
<dbReference type="Pfam" id="PF00550">
    <property type="entry name" value="PP-binding"/>
    <property type="match status" value="1"/>
</dbReference>
<evidence type="ECO:0000313" key="3">
    <source>
        <dbReference type="Proteomes" id="UP000525652"/>
    </source>
</evidence>
<sequence>MSDELRQHLKELTIETLNLEDYEPSDLADDEPLFGSGLDLDSIDALELVLELEKEYGIKIKSSEESRKALKSISTLAAYIEEHRKR</sequence>
<keyword evidence="3" id="KW-1185">Reference proteome</keyword>
<comment type="caution">
    <text evidence="2">The sequence shown here is derived from an EMBL/GenBank/DDBJ whole genome shotgun (WGS) entry which is preliminary data.</text>
</comment>
<organism evidence="2 3">
    <name type="scientific">Puniceicoccus vermicola</name>
    <dbReference type="NCBI Taxonomy" id="388746"/>
    <lineage>
        <taxon>Bacteria</taxon>
        <taxon>Pseudomonadati</taxon>
        <taxon>Verrucomicrobiota</taxon>
        <taxon>Opitutia</taxon>
        <taxon>Puniceicoccales</taxon>
        <taxon>Puniceicoccaceae</taxon>
        <taxon>Puniceicoccus</taxon>
    </lineage>
</organism>
<dbReference type="SUPFAM" id="SSF47336">
    <property type="entry name" value="ACP-like"/>
    <property type="match status" value="1"/>
</dbReference>
<evidence type="ECO:0000313" key="2">
    <source>
        <dbReference type="EMBL" id="MBC2601049.1"/>
    </source>
</evidence>
<dbReference type="InterPro" id="IPR009081">
    <property type="entry name" value="PP-bd_ACP"/>
</dbReference>
<proteinExistence type="predicted"/>
<dbReference type="Proteomes" id="UP000525652">
    <property type="component" value="Unassembled WGS sequence"/>
</dbReference>
<dbReference type="PROSITE" id="PS50075">
    <property type="entry name" value="CARRIER"/>
    <property type="match status" value="1"/>
</dbReference>
<feature type="domain" description="Carrier" evidence="1">
    <location>
        <begin position="3"/>
        <end position="84"/>
    </location>
</feature>
<dbReference type="NCBIfam" id="NF006617">
    <property type="entry name" value="PRK09184.1"/>
    <property type="match status" value="1"/>
</dbReference>
<name>A0A7X1AW85_9BACT</name>
<dbReference type="Gene3D" id="1.10.1200.10">
    <property type="entry name" value="ACP-like"/>
    <property type="match status" value="1"/>
</dbReference>
<dbReference type="RefSeq" id="WP_185691776.1">
    <property type="nucleotide sequence ID" value="NZ_JACHVA010000045.1"/>
</dbReference>
<reference evidence="2 3" key="1">
    <citation type="submission" date="2020-07" db="EMBL/GenBank/DDBJ databases">
        <authorList>
            <person name="Feng X."/>
        </authorList>
    </citation>
    <scope>NUCLEOTIDE SEQUENCE [LARGE SCALE GENOMIC DNA]</scope>
    <source>
        <strain evidence="2 3">JCM14086</strain>
    </source>
</reference>
<evidence type="ECO:0000259" key="1">
    <source>
        <dbReference type="PROSITE" id="PS50075"/>
    </source>
</evidence>